<evidence type="ECO:0000313" key="3">
    <source>
        <dbReference type="Proteomes" id="UP000008810"/>
    </source>
</evidence>
<dbReference type="InParanoid" id="A0A2K2DHS0"/>
<evidence type="ECO:0000313" key="2">
    <source>
        <dbReference type="EnsemblPlants" id="PNT73832"/>
    </source>
</evidence>
<dbReference type="AlphaFoldDB" id="A0A2K2DHS0"/>
<dbReference type="EnsemblPlants" id="PNT73832">
    <property type="protein sequence ID" value="PNT73832"/>
    <property type="gene ID" value="BRADI_1g02338v3"/>
</dbReference>
<reference evidence="2" key="3">
    <citation type="submission" date="2018-08" db="UniProtKB">
        <authorList>
            <consortium name="EnsemblPlants"/>
        </authorList>
    </citation>
    <scope>IDENTIFICATION</scope>
    <source>
        <strain evidence="2">cv. Bd21</strain>
    </source>
</reference>
<accession>A0A2K2DHS0</accession>
<evidence type="ECO:0000313" key="1">
    <source>
        <dbReference type="EMBL" id="PNT73832.1"/>
    </source>
</evidence>
<reference evidence="1 2" key="1">
    <citation type="journal article" date="2010" name="Nature">
        <title>Genome sequencing and analysis of the model grass Brachypodium distachyon.</title>
        <authorList>
            <consortium name="International Brachypodium Initiative"/>
        </authorList>
    </citation>
    <scope>NUCLEOTIDE SEQUENCE [LARGE SCALE GENOMIC DNA]</scope>
    <source>
        <strain evidence="1 2">Bd21</strain>
    </source>
</reference>
<protein>
    <submittedName>
        <fullName evidence="1 2">Uncharacterized protein</fullName>
    </submittedName>
</protein>
<name>A0A2K2DHS0_BRADI</name>
<reference evidence="1" key="2">
    <citation type="submission" date="2017-06" db="EMBL/GenBank/DDBJ databases">
        <title>WGS assembly of Brachypodium distachyon.</title>
        <authorList>
            <consortium name="The International Brachypodium Initiative"/>
            <person name="Lucas S."/>
            <person name="Harmon-Smith M."/>
            <person name="Lail K."/>
            <person name="Tice H."/>
            <person name="Grimwood J."/>
            <person name="Bruce D."/>
            <person name="Barry K."/>
            <person name="Shu S."/>
            <person name="Lindquist E."/>
            <person name="Wang M."/>
            <person name="Pitluck S."/>
            <person name="Vogel J.P."/>
            <person name="Garvin D.F."/>
            <person name="Mockler T.C."/>
            <person name="Schmutz J."/>
            <person name="Rokhsar D."/>
            <person name="Bevan M.W."/>
        </authorList>
    </citation>
    <scope>NUCLEOTIDE SEQUENCE</scope>
    <source>
        <strain evidence="1">Bd21</strain>
    </source>
</reference>
<gene>
    <name evidence="1" type="ORF">BRADI_1g02338v3</name>
</gene>
<sequence>MLDSPSNQDFEEYGGLEKVAELLKDLQVEEHIRQVFSP</sequence>
<dbReference type="EMBL" id="CM000880">
    <property type="protein sequence ID" value="PNT73832.1"/>
    <property type="molecule type" value="Genomic_DNA"/>
</dbReference>
<proteinExistence type="predicted"/>
<organism evidence="1">
    <name type="scientific">Brachypodium distachyon</name>
    <name type="common">Purple false brome</name>
    <name type="synonym">Trachynia distachya</name>
    <dbReference type="NCBI Taxonomy" id="15368"/>
    <lineage>
        <taxon>Eukaryota</taxon>
        <taxon>Viridiplantae</taxon>
        <taxon>Streptophyta</taxon>
        <taxon>Embryophyta</taxon>
        <taxon>Tracheophyta</taxon>
        <taxon>Spermatophyta</taxon>
        <taxon>Magnoliopsida</taxon>
        <taxon>Liliopsida</taxon>
        <taxon>Poales</taxon>
        <taxon>Poaceae</taxon>
        <taxon>BOP clade</taxon>
        <taxon>Pooideae</taxon>
        <taxon>Stipodae</taxon>
        <taxon>Brachypodieae</taxon>
        <taxon>Brachypodium</taxon>
    </lineage>
</organism>
<keyword evidence="3" id="KW-1185">Reference proteome</keyword>
<dbReference type="Proteomes" id="UP000008810">
    <property type="component" value="Chromosome 1"/>
</dbReference>
<dbReference type="Gramene" id="PNT73832">
    <property type="protein sequence ID" value="PNT73832"/>
    <property type="gene ID" value="BRADI_1g02338v3"/>
</dbReference>